<organism evidence="9 10">
    <name type="scientific">Cuscuta epithymum</name>
    <dbReference type="NCBI Taxonomy" id="186058"/>
    <lineage>
        <taxon>Eukaryota</taxon>
        <taxon>Viridiplantae</taxon>
        <taxon>Streptophyta</taxon>
        <taxon>Embryophyta</taxon>
        <taxon>Tracheophyta</taxon>
        <taxon>Spermatophyta</taxon>
        <taxon>Magnoliopsida</taxon>
        <taxon>eudicotyledons</taxon>
        <taxon>Gunneridae</taxon>
        <taxon>Pentapetalae</taxon>
        <taxon>asterids</taxon>
        <taxon>lamiids</taxon>
        <taxon>Solanales</taxon>
        <taxon>Convolvulaceae</taxon>
        <taxon>Cuscuteae</taxon>
        <taxon>Cuscuta</taxon>
        <taxon>Cuscuta subgen. Cuscuta</taxon>
    </lineage>
</organism>
<sequence>MEGRRMRRLGRGQNSQTVLPLSVARISNIISCWYCDFKFCVLNEPLYVFGRRYSRYLRCWFAMGVGFSSTALLAVTLILLWELSRILHPYNEEGQFSSLLSGSLFGISSKAFRLAISLNGIGYLCISTIISVSVHELGHALAAASEGIQMEYIAVFLAVIFPGALVAFNHETLQAIPKSAALRIYCAGIWHNAGLCVFCAISLFILPVILFPVYIHGEGLMVLHVASKSPLSRYLSPYDVIYSIDGTRINDVQEWLQIGSLITEQEYRSSYSAYKTSSAKGYCVPYSLLEKRIHVQLRGNKTICPNDLIDFVAAPCQELRLSEDWHVENIYCLFAKDILDFKKCGDGWAKASKNRSSCLCTQEESCVAPFLMPGVAWVEITYIRPFTPECQKFLRTSFLEDTNSDIGDIRCSESFVFIGDMASMLGSVHTTSYQPRWPTKFGAHFPSVLEKFLMSMFHVSLTLALLNSLPVYFLDGEFILELTLHYLWFLSPRKRGVALQCCLLGGTLISTLLIFRMFLLL</sequence>
<evidence type="ECO:0000256" key="7">
    <source>
        <dbReference type="SAM" id="Phobius"/>
    </source>
</evidence>
<reference evidence="9" key="1">
    <citation type="submission" date="2022-07" db="EMBL/GenBank/DDBJ databases">
        <authorList>
            <person name="Macas J."/>
            <person name="Novak P."/>
            <person name="Neumann P."/>
        </authorList>
    </citation>
    <scope>NUCLEOTIDE SEQUENCE</scope>
</reference>
<keyword evidence="5 7" id="KW-0472">Membrane</keyword>
<dbReference type="GO" id="GO:0005737">
    <property type="term" value="C:cytoplasm"/>
    <property type="evidence" value="ECO:0007669"/>
    <property type="project" value="TreeGrafter"/>
</dbReference>
<keyword evidence="4 7" id="KW-1133">Transmembrane helix</keyword>
<feature type="domain" description="Peptidase M50" evidence="8">
    <location>
        <begin position="125"/>
        <end position="485"/>
    </location>
</feature>
<evidence type="ECO:0000313" key="10">
    <source>
        <dbReference type="Proteomes" id="UP001152523"/>
    </source>
</evidence>
<dbReference type="Pfam" id="PF02163">
    <property type="entry name" value="Peptidase_M50"/>
    <property type="match status" value="1"/>
</dbReference>
<evidence type="ECO:0000259" key="8">
    <source>
        <dbReference type="Pfam" id="PF02163"/>
    </source>
</evidence>
<evidence type="ECO:0000256" key="5">
    <source>
        <dbReference type="ARBA" id="ARBA00023136"/>
    </source>
</evidence>
<name>A0AAV0EPL0_9ASTE</name>
<dbReference type="InterPro" id="IPR008915">
    <property type="entry name" value="Peptidase_M50"/>
</dbReference>
<dbReference type="AlphaFoldDB" id="A0AAV0EPL0"/>
<evidence type="ECO:0000256" key="1">
    <source>
        <dbReference type="ARBA" id="ARBA00004127"/>
    </source>
</evidence>
<dbReference type="GO" id="GO:0004222">
    <property type="term" value="F:metalloendopeptidase activity"/>
    <property type="evidence" value="ECO:0007669"/>
    <property type="project" value="InterPro"/>
</dbReference>
<evidence type="ECO:0000256" key="3">
    <source>
        <dbReference type="ARBA" id="ARBA00022692"/>
    </source>
</evidence>
<dbReference type="Proteomes" id="UP001152523">
    <property type="component" value="Unassembled WGS sequence"/>
</dbReference>
<accession>A0AAV0EPL0</accession>
<evidence type="ECO:0000256" key="6">
    <source>
        <dbReference type="ARBA" id="ARBA00032658"/>
    </source>
</evidence>
<feature type="transmembrane region" description="Helical" evidence="7">
    <location>
        <begin position="152"/>
        <end position="169"/>
    </location>
</feature>
<dbReference type="GO" id="GO:0031293">
    <property type="term" value="P:membrane protein intracellular domain proteolysis"/>
    <property type="evidence" value="ECO:0007669"/>
    <property type="project" value="TreeGrafter"/>
</dbReference>
<evidence type="ECO:0000256" key="2">
    <source>
        <dbReference type="ARBA" id="ARBA00009989"/>
    </source>
</evidence>
<keyword evidence="3 7" id="KW-0812">Transmembrane</keyword>
<evidence type="ECO:0000313" key="9">
    <source>
        <dbReference type="EMBL" id="CAH9124992.1"/>
    </source>
</evidence>
<dbReference type="PANTHER" id="PTHR13325:SF3">
    <property type="entry name" value="MEMBRANE-BOUND TRANSCRIPTION FACTOR SITE-2 PROTEASE"/>
    <property type="match status" value="1"/>
</dbReference>
<feature type="transmembrane region" description="Helical" evidence="7">
    <location>
        <begin position="59"/>
        <end position="81"/>
    </location>
</feature>
<dbReference type="GO" id="GO:0012505">
    <property type="term" value="C:endomembrane system"/>
    <property type="evidence" value="ECO:0007669"/>
    <property type="project" value="UniProtKB-SubCell"/>
</dbReference>
<dbReference type="PRINTS" id="PR01000">
    <property type="entry name" value="SREBPS2PTASE"/>
</dbReference>
<evidence type="ECO:0000256" key="4">
    <source>
        <dbReference type="ARBA" id="ARBA00022989"/>
    </source>
</evidence>
<gene>
    <name evidence="9" type="ORF">CEPIT_LOCUS26401</name>
</gene>
<feature type="transmembrane region" description="Helical" evidence="7">
    <location>
        <begin position="497"/>
        <end position="519"/>
    </location>
</feature>
<keyword evidence="10" id="KW-1185">Reference proteome</keyword>
<dbReference type="InterPro" id="IPR036034">
    <property type="entry name" value="PDZ_sf"/>
</dbReference>
<dbReference type="GO" id="GO:1905897">
    <property type="term" value="P:regulation of response to endoplasmic reticulum stress"/>
    <property type="evidence" value="ECO:0007669"/>
    <property type="project" value="TreeGrafter"/>
</dbReference>
<proteinExistence type="inferred from homology"/>
<dbReference type="SUPFAM" id="SSF50156">
    <property type="entry name" value="PDZ domain-like"/>
    <property type="match status" value="1"/>
</dbReference>
<comment type="caution">
    <text evidence="9">The sequence shown here is derived from an EMBL/GenBank/DDBJ whole genome shotgun (WGS) entry which is preliminary data.</text>
</comment>
<comment type="similarity">
    <text evidence="2">Belongs to the peptidase M50A family.</text>
</comment>
<comment type="subcellular location">
    <subcellularLocation>
        <location evidence="1">Endomembrane system</location>
        <topology evidence="1">Multi-pass membrane protein</topology>
    </subcellularLocation>
</comment>
<feature type="transmembrane region" description="Helical" evidence="7">
    <location>
        <begin position="189"/>
        <end position="215"/>
    </location>
</feature>
<dbReference type="EMBL" id="CAMAPF010000935">
    <property type="protein sequence ID" value="CAH9124992.1"/>
    <property type="molecule type" value="Genomic_DNA"/>
</dbReference>
<dbReference type="InterPro" id="IPR001193">
    <property type="entry name" value="MBTPS2"/>
</dbReference>
<protein>
    <recommendedName>
        <fullName evidence="6">Endopeptidase S2P</fullName>
    </recommendedName>
</protein>
<dbReference type="PANTHER" id="PTHR13325">
    <property type="entry name" value="PROTEASE M50 MEMBRANE-BOUND TRANSCRIPTION FACTOR SITE 2 PROTEASE"/>
    <property type="match status" value="1"/>
</dbReference>
<dbReference type="GO" id="GO:0016020">
    <property type="term" value="C:membrane"/>
    <property type="evidence" value="ECO:0007669"/>
    <property type="project" value="InterPro"/>
</dbReference>